<sequence length="350" mass="36463">MNIFGSRDTVDGKARSALGDLPEDPSPYEIFQTVDQKAGDTVDPDEVVQRLRDLDDGVDAKLAAVEGQDVDQKDMREAAGTIAERTDMSQAGAMRLLSAVVDSIEQMDPSEFTQDFGDVVDEYYRGDGDGGDVDQAADTDQPDDSDMGTESDSTPNPNSGTDTDTDTDTANAGADAGAGAGGDVDQKQDDGDGGDGDDGGPLEMLNDAARETVEEFAELSGKDPEECVQEVLGGGGTAEQTAVDTAAGDHDRDAGQPGDTDQMKGYDQKLDEQELNERVAAAVTSDEVLDEMAGAVAQKMADDDEFADNLVETVDKKGDFVTTDDTVVTAPSNDSETVGDAGAITGGDGE</sequence>
<reference evidence="2 3" key="1">
    <citation type="submission" date="2018-10" db="EMBL/GenBank/DDBJ databases">
        <title>Natrarchaeobius chitinivorans gen. nov., sp. nov., and Natrarchaeobius haloalkaliphilus sp. nov., alkaliphilic, chitin-utilizing haloarchaea from hypersaline alkaline lakes.</title>
        <authorList>
            <person name="Sorokin D.Y."/>
            <person name="Elcheninov A.G."/>
            <person name="Kostrikina N.A."/>
            <person name="Bale N.J."/>
            <person name="Sinninghe Damste J.S."/>
            <person name="Khijniak T.V."/>
            <person name="Kublanov I.V."/>
            <person name="Toshchakov S.V."/>
        </authorList>
    </citation>
    <scope>NUCLEOTIDE SEQUENCE [LARGE SCALE GENOMIC DNA]</scope>
    <source>
        <strain evidence="2 3">AArcht7</strain>
    </source>
</reference>
<gene>
    <name evidence="2" type="ORF">EA472_22655</name>
</gene>
<feature type="compositionally biased region" description="Polar residues" evidence="1">
    <location>
        <begin position="150"/>
        <end position="159"/>
    </location>
</feature>
<dbReference type="Proteomes" id="UP000281431">
    <property type="component" value="Unassembled WGS sequence"/>
</dbReference>
<proteinExistence type="predicted"/>
<feature type="region of interest" description="Disordered" evidence="1">
    <location>
        <begin position="325"/>
        <end position="350"/>
    </location>
</feature>
<feature type="compositionally biased region" description="Acidic residues" evidence="1">
    <location>
        <begin position="191"/>
        <end position="200"/>
    </location>
</feature>
<dbReference type="EMBL" id="REFZ01000069">
    <property type="protein sequence ID" value="RQG93738.1"/>
    <property type="molecule type" value="Genomic_DNA"/>
</dbReference>
<organism evidence="2 3">
    <name type="scientific">Natrarchaeobius chitinivorans</name>
    <dbReference type="NCBI Taxonomy" id="1679083"/>
    <lineage>
        <taxon>Archaea</taxon>
        <taxon>Methanobacteriati</taxon>
        <taxon>Methanobacteriota</taxon>
        <taxon>Stenosarchaea group</taxon>
        <taxon>Halobacteria</taxon>
        <taxon>Halobacteriales</taxon>
        <taxon>Natrialbaceae</taxon>
        <taxon>Natrarchaeobius</taxon>
    </lineage>
</organism>
<evidence type="ECO:0000256" key="1">
    <source>
        <dbReference type="SAM" id="MobiDB-lite"/>
    </source>
</evidence>
<feature type="region of interest" description="Disordered" evidence="1">
    <location>
        <begin position="121"/>
        <end position="266"/>
    </location>
</feature>
<evidence type="ECO:0000313" key="3">
    <source>
        <dbReference type="Proteomes" id="UP000281431"/>
    </source>
</evidence>
<feature type="compositionally biased region" description="Acidic residues" evidence="1">
    <location>
        <begin position="129"/>
        <end position="149"/>
    </location>
</feature>
<evidence type="ECO:0000313" key="2">
    <source>
        <dbReference type="EMBL" id="RQG93738.1"/>
    </source>
</evidence>
<name>A0A3N6LU33_NATCH</name>
<feature type="region of interest" description="Disordered" evidence="1">
    <location>
        <begin position="1"/>
        <end position="26"/>
    </location>
</feature>
<protein>
    <submittedName>
        <fullName evidence="2">Uncharacterized protein</fullName>
    </submittedName>
</protein>
<keyword evidence="3" id="KW-1185">Reference proteome</keyword>
<dbReference type="AlphaFoldDB" id="A0A3N6LU33"/>
<dbReference type="OrthoDB" id="293513at2157"/>
<comment type="caution">
    <text evidence="2">The sequence shown here is derived from an EMBL/GenBank/DDBJ whole genome shotgun (WGS) entry which is preliminary data.</text>
</comment>
<accession>A0A3N6LU33</accession>